<dbReference type="SUPFAM" id="SSF56300">
    <property type="entry name" value="Metallo-dependent phosphatases"/>
    <property type="match status" value="1"/>
</dbReference>
<evidence type="ECO:0000259" key="4">
    <source>
        <dbReference type="Pfam" id="PF16656"/>
    </source>
</evidence>
<dbReference type="InterPro" id="IPR003961">
    <property type="entry name" value="FN3_dom"/>
</dbReference>
<organism evidence="5 6">
    <name type="scientific">Brevundimonas diminuta 3F5N</name>
    <dbReference type="NCBI Taxonomy" id="1255603"/>
    <lineage>
        <taxon>Bacteria</taxon>
        <taxon>Pseudomonadati</taxon>
        <taxon>Pseudomonadota</taxon>
        <taxon>Alphaproteobacteria</taxon>
        <taxon>Caulobacterales</taxon>
        <taxon>Caulobacteraceae</taxon>
        <taxon>Brevundimonas</taxon>
    </lineage>
</organism>
<dbReference type="Gene3D" id="2.60.40.380">
    <property type="entry name" value="Purple acid phosphatase-like, N-terminal"/>
    <property type="match status" value="1"/>
</dbReference>
<dbReference type="Gene3D" id="3.60.21.10">
    <property type="match status" value="1"/>
</dbReference>
<evidence type="ECO:0000259" key="3">
    <source>
        <dbReference type="Pfam" id="PF00149"/>
    </source>
</evidence>
<gene>
    <name evidence="5" type="ORF">FM111_02730</name>
</gene>
<keyword evidence="1 2" id="KW-0732">Signal</keyword>
<evidence type="ECO:0000313" key="5">
    <source>
        <dbReference type="EMBL" id="SJM51163.1"/>
    </source>
</evidence>
<protein>
    <submittedName>
        <fullName evidence="5">Purple acid phosphatase</fullName>
    </submittedName>
</protein>
<dbReference type="InterPro" id="IPR039331">
    <property type="entry name" value="PAPs-like"/>
</dbReference>
<evidence type="ECO:0000256" key="2">
    <source>
        <dbReference type="SAM" id="SignalP"/>
    </source>
</evidence>
<sequence>MNLSVAAQAAALAAAALLAAAPSMAQVVAPPDPDPLPPPLHAPNGRWAAKGWADRIVLSPAADAARGAAVAWRTDTRQTAAAAQIAEEIDGPLLGFAARTVAGTTAPIENENGRALYHQARFDGLKPDTRYVYRVRAADGWSEWLPFRTAKAEFAPFRFIYLGDTQNDILEIGSRVIRSAFKEAGPAALVVHAGDLVAQREVKVHDDEWGEWTEAGGRAFAMTPQLPASGNHEYVDHVLPNGEESRVLGPHWPLQFALPDNGAEGAKATSYYVDYQGVRFIVLDGTAAIDLGAGESQTRWLDRVLAESPARWNVALFHQPIYTCARPEDTEELKAAWKPIFDARNIDLVLQGHDHCYGRVSNPAGAEASRADSAAGRPQGPVYVVSVTGSKMYGLNDRADTQPVRAAENTELYQLIDVEADRLSFRAFTATGGLYDAFTLVRQVDGTKRLIETEDTLLALRRCDGAAGPDDRPCTAEIKD</sequence>
<dbReference type="Proteomes" id="UP000195766">
    <property type="component" value="Unassembled WGS sequence"/>
</dbReference>
<dbReference type="InterPro" id="IPR008963">
    <property type="entry name" value="Purple_acid_Pase-like_N"/>
</dbReference>
<feature type="chain" id="PRO_5010236426" evidence="2">
    <location>
        <begin position="26"/>
        <end position="480"/>
    </location>
</feature>
<dbReference type="AlphaFoldDB" id="A0A1R4F5Q9"/>
<dbReference type="Pfam" id="PF00149">
    <property type="entry name" value="Metallophos"/>
    <property type="match status" value="1"/>
</dbReference>
<dbReference type="InterPro" id="IPR004843">
    <property type="entry name" value="Calcineurin-like_PHP"/>
</dbReference>
<dbReference type="InterPro" id="IPR029052">
    <property type="entry name" value="Metallo-depent_PP-like"/>
</dbReference>
<dbReference type="PANTHER" id="PTHR22953:SF153">
    <property type="entry name" value="PURPLE ACID PHOSPHATASE"/>
    <property type="match status" value="1"/>
</dbReference>
<evidence type="ECO:0000313" key="6">
    <source>
        <dbReference type="Proteomes" id="UP000195766"/>
    </source>
</evidence>
<dbReference type="PANTHER" id="PTHR22953">
    <property type="entry name" value="ACID PHOSPHATASE RELATED"/>
    <property type="match status" value="1"/>
</dbReference>
<accession>A0A1R4F5Q9</accession>
<dbReference type="GO" id="GO:0003993">
    <property type="term" value="F:acid phosphatase activity"/>
    <property type="evidence" value="ECO:0007669"/>
    <property type="project" value="InterPro"/>
</dbReference>
<dbReference type="SUPFAM" id="SSF49363">
    <property type="entry name" value="Purple acid phosphatase, N-terminal domain"/>
    <property type="match status" value="1"/>
</dbReference>
<dbReference type="CDD" id="cd00063">
    <property type="entry name" value="FN3"/>
    <property type="match status" value="1"/>
</dbReference>
<dbReference type="RefSeq" id="WP_179205002.1">
    <property type="nucleotide sequence ID" value="NZ_FUIE01000016.1"/>
</dbReference>
<dbReference type="GO" id="GO:0046872">
    <property type="term" value="F:metal ion binding"/>
    <property type="evidence" value="ECO:0007669"/>
    <property type="project" value="InterPro"/>
</dbReference>
<evidence type="ECO:0000256" key="1">
    <source>
        <dbReference type="ARBA" id="ARBA00022729"/>
    </source>
</evidence>
<proteinExistence type="predicted"/>
<dbReference type="InterPro" id="IPR015914">
    <property type="entry name" value="PAPs_N"/>
</dbReference>
<name>A0A1R4F5Q9_BREDI</name>
<dbReference type="Pfam" id="PF16656">
    <property type="entry name" value="Pur_ac_phosph_N"/>
    <property type="match status" value="1"/>
</dbReference>
<dbReference type="EMBL" id="FUIE01000016">
    <property type="protein sequence ID" value="SJM51163.1"/>
    <property type="molecule type" value="Genomic_DNA"/>
</dbReference>
<reference evidence="5 6" key="1">
    <citation type="submission" date="2017-02" db="EMBL/GenBank/DDBJ databases">
        <authorList>
            <person name="Peterson S.W."/>
        </authorList>
    </citation>
    <scope>NUCLEOTIDE SEQUENCE [LARGE SCALE GENOMIC DNA]</scope>
    <source>
        <strain evidence="5 6">3F5N</strain>
    </source>
</reference>
<feature type="signal peptide" evidence="2">
    <location>
        <begin position="1"/>
        <end position="25"/>
    </location>
</feature>
<feature type="domain" description="Calcineurin-like phosphoesterase" evidence="3">
    <location>
        <begin position="158"/>
        <end position="357"/>
    </location>
</feature>
<feature type="domain" description="Purple acid phosphatase N-terminal" evidence="4">
    <location>
        <begin position="54"/>
        <end position="149"/>
    </location>
</feature>